<accession>A0A6C0HW34</accession>
<dbReference type="InterPro" id="IPR029058">
    <property type="entry name" value="AB_hydrolase_fold"/>
</dbReference>
<evidence type="ECO:0008006" key="2">
    <source>
        <dbReference type="Google" id="ProtNLM"/>
    </source>
</evidence>
<protein>
    <recommendedName>
        <fullName evidence="2">AB hydrolase-1 domain-containing protein</fullName>
    </recommendedName>
</protein>
<organism evidence="1">
    <name type="scientific">viral metagenome</name>
    <dbReference type="NCBI Taxonomy" id="1070528"/>
    <lineage>
        <taxon>unclassified sequences</taxon>
        <taxon>metagenomes</taxon>
        <taxon>organismal metagenomes</taxon>
    </lineage>
</organism>
<sequence length="221" mass="25802">MTDKISLAISKTINNEKIYLGNKYVFIDNKSKITNVIFSAVHQPHYMMISWFEKYTEYNYLYLNPIKCDYTDVDTLTKLILLCNSEKYNMIGFSFGGFAAIIYSSILPTSTLIIVDPHRNYCQAFININLEYYIPKINANVYYLRSLDNYDINEFKIISNLLEKTNIHYSIQCTLSDIHCGYIPGEDMIIHYIKFSEIISQNSNKIIKSNNINNVINHNYI</sequence>
<dbReference type="EMBL" id="MN740029">
    <property type="protein sequence ID" value="QHT84948.1"/>
    <property type="molecule type" value="Genomic_DNA"/>
</dbReference>
<name>A0A6C0HW34_9ZZZZ</name>
<reference evidence="1" key="1">
    <citation type="journal article" date="2020" name="Nature">
        <title>Giant virus diversity and host interactions through global metagenomics.</title>
        <authorList>
            <person name="Schulz F."/>
            <person name="Roux S."/>
            <person name="Paez-Espino D."/>
            <person name="Jungbluth S."/>
            <person name="Walsh D.A."/>
            <person name="Denef V.J."/>
            <person name="McMahon K.D."/>
            <person name="Konstantinidis K.T."/>
            <person name="Eloe-Fadrosh E.A."/>
            <person name="Kyrpides N.C."/>
            <person name="Woyke T."/>
        </authorList>
    </citation>
    <scope>NUCLEOTIDE SEQUENCE</scope>
    <source>
        <strain evidence="1">GVMAG-M-3300023184-178</strain>
    </source>
</reference>
<dbReference type="AlphaFoldDB" id="A0A6C0HW34"/>
<proteinExistence type="predicted"/>
<dbReference type="SUPFAM" id="SSF53474">
    <property type="entry name" value="alpha/beta-Hydrolases"/>
    <property type="match status" value="1"/>
</dbReference>
<evidence type="ECO:0000313" key="1">
    <source>
        <dbReference type="EMBL" id="QHT84948.1"/>
    </source>
</evidence>